<organism evidence="3 4">
    <name type="scientific">Actibacterium naphthalenivorans</name>
    <dbReference type="NCBI Taxonomy" id="1614693"/>
    <lineage>
        <taxon>Bacteria</taxon>
        <taxon>Pseudomonadati</taxon>
        <taxon>Pseudomonadota</taxon>
        <taxon>Alphaproteobacteria</taxon>
        <taxon>Rhodobacterales</taxon>
        <taxon>Roseobacteraceae</taxon>
        <taxon>Actibacterium</taxon>
    </lineage>
</organism>
<comment type="caution">
    <text evidence="3">The sequence shown here is derived from an EMBL/GenBank/DDBJ whole genome shotgun (WGS) entry which is preliminary data.</text>
</comment>
<dbReference type="PANTHER" id="PTHR30535:SF34">
    <property type="entry name" value="MOLYBDATE-BINDING PROTEIN MOLA"/>
    <property type="match status" value="1"/>
</dbReference>
<reference evidence="3" key="1">
    <citation type="submission" date="2020-08" db="EMBL/GenBank/DDBJ databases">
        <title>Genomic Encyclopedia of Type Strains, Phase IV (KMG-IV): sequencing the most valuable type-strain genomes for metagenomic binning, comparative biology and taxonomic classification.</title>
        <authorList>
            <person name="Goeker M."/>
        </authorList>
    </citation>
    <scope>NUCLEOTIDE SEQUENCE [LARGE SCALE GENOMIC DNA]</scope>
    <source>
        <strain evidence="3">DSM 105040</strain>
    </source>
</reference>
<accession>A0A840CJ08</accession>
<evidence type="ECO:0000313" key="3">
    <source>
        <dbReference type="EMBL" id="MBB4023179.1"/>
    </source>
</evidence>
<dbReference type="SUPFAM" id="SSF53807">
    <property type="entry name" value="Helical backbone' metal receptor"/>
    <property type="match status" value="1"/>
</dbReference>
<evidence type="ECO:0000259" key="2">
    <source>
        <dbReference type="PROSITE" id="PS50983"/>
    </source>
</evidence>
<evidence type="ECO:0000313" key="4">
    <source>
        <dbReference type="Proteomes" id="UP000585681"/>
    </source>
</evidence>
<proteinExistence type="predicted"/>
<keyword evidence="4" id="KW-1185">Reference proteome</keyword>
<dbReference type="PANTHER" id="PTHR30535">
    <property type="entry name" value="VITAMIN B12-BINDING PROTEIN"/>
    <property type="match status" value="1"/>
</dbReference>
<dbReference type="EMBL" id="JACIEQ010000004">
    <property type="protein sequence ID" value="MBB4023179.1"/>
    <property type="molecule type" value="Genomic_DNA"/>
</dbReference>
<gene>
    <name evidence="3" type="ORF">GGR17_003001</name>
</gene>
<dbReference type="Gene3D" id="3.40.50.1980">
    <property type="entry name" value="Nitrogenase molybdenum iron protein domain"/>
    <property type="match status" value="2"/>
</dbReference>
<dbReference type="InterPro" id="IPR002491">
    <property type="entry name" value="ABC_transptr_periplasmic_BD"/>
</dbReference>
<protein>
    <submittedName>
        <fullName evidence="3">Iron complex transport system substrate-binding protein</fullName>
    </submittedName>
</protein>
<sequence>MVGQSPFRRVRAVLRAVFCAVLGAATVTAAGAAPERVVSLNLCTDQLAMLLAAPGQLVSVSFLAQDPMNSAMADAARAFPANRGQAEEVFLMKPDLVLAGTYTSRAAVSMLRRLGIEVVEFPPERSLDDVRRHLRLMGQVLGQQARAEAMIADYDTRLAALRADPAHRPRAALYSANGYTTGGNTLSGEILAAAGFDNIAAEAGVPAGGALPLEVLVMLRPDLVITGARYPGASRSEALLDHPALAPLLAAVPDAPATNADWVCGTPYVLRAIEGLVAARKALEDGR</sequence>
<feature type="chain" id="PRO_5032645426" evidence="1">
    <location>
        <begin position="30"/>
        <end position="287"/>
    </location>
</feature>
<dbReference type="InterPro" id="IPR050902">
    <property type="entry name" value="ABC_Transporter_SBP"/>
</dbReference>
<dbReference type="AlphaFoldDB" id="A0A840CJ08"/>
<name>A0A840CJ08_9RHOB</name>
<feature type="signal peptide" evidence="1">
    <location>
        <begin position="1"/>
        <end position="29"/>
    </location>
</feature>
<dbReference type="PROSITE" id="PS50983">
    <property type="entry name" value="FE_B12_PBP"/>
    <property type="match status" value="1"/>
</dbReference>
<evidence type="ECO:0000256" key="1">
    <source>
        <dbReference type="SAM" id="SignalP"/>
    </source>
</evidence>
<dbReference type="Proteomes" id="UP000585681">
    <property type="component" value="Unassembled WGS sequence"/>
</dbReference>
<dbReference type="Pfam" id="PF01497">
    <property type="entry name" value="Peripla_BP_2"/>
    <property type="match status" value="1"/>
</dbReference>
<feature type="domain" description="Fe/B12 periplasmic-binding" evidence="2">
    <location>
        <begin position="36"/>
        <end position="287"/>
    </location>
</feature>
<keyword evidence="1" id="KW-0732">Signal</keyword>